<gene>
    <name evidence="1" type="ORF">J2Z34_000507</name>
</gene>
<organism evidence="1 2">
    <name type="scientific">Youngiibacter multivorans</name>
    <dbReference type="NCBI Taxonomy" id="937251"/>
    <lineage>
        <taxon>Bacteria</taxon>
        <taxon>Bacillati</taxon>
        <taxon>Bacillota</taxon>
        <taxon>Clostridia</taxon>
        <taxon>Eubacteriales</taxon>
        <taxon>Clostridiaceae</taxon>
        <taxon>Youngiibacter</taxon>
    </lineage>
</organism>
<dbReference type="EMBL" id="JAGGKC010000002">
    <property type="protein sequence ID" value="MBP1918036.1"/>
    <property type="molecule type" value="Genomic_DNA"/>
</dbReference>
<sequence>MHEGNIYSEISIKTVPRMKVARYVIISPDPEEMVIGYMDRWAEKSGVLNLPGYVKKMIGWDFPYVTKEQQEKFGLRGYVAALVIPADFEPSAGGAEIAWIEEDTYATLTIRDPHSDSFNNIPKAFQILLEYINSGEYRTLSWEGRIAFEEEYDRDGIHYMDVYVPVK</sequence>
<dbReference type="Proteomes" id="UP001519271">
    <property type="component" value="Unassembled WGS sequence"/>
</dbReference>
<reference evidence="1 2" key="1">
    <citation type="submission" date="2021-03" db="EMBL/GenBank/DDBJ databases">
        <title>Genomic Encyclopedia of Type Strains, Phase IV (KMG-IV): sequencing the most valuable type-strain genomes for metagenomic binning, comparative biology and taxonomic classification.</title>
        <authorList>
            <person name="Goeker M."/>
        </authorList>
    </citation>
    <scope>NUCLEOTIDE SEQUENCE [LARGE SCALE GENOMIC DNA]</scope>
    <source>
        <strain evidence="1 2">DSM 6139</strain>
    </source>
</reference>
<dbReference type="SUPFAM" id="SSF55136">
    <property type="entry name" value="Probable bacterial effector-binding domain"/>
    <property type="match status" value="1"/>
</dbReference>
<comment type="caution">
    <text evidence="1">The sequence shown here is derived from an EMBL/GenBank/DDBJ whole genome shotgun (WGS) entry which is preliminary data.</text>
</comment>
<evidence type="ECO:0008006" key="3">
    <source>
        <dbReference type="Google" id="ProtNLM"/>
    </source>
</evidence>
<proteinExistence type="predicted"/>
<protein>
    <recommendedName>
        <fullName evidence="3">GyrI-like domain-containing protein</fullName>
    </recommendedName>
</protein>
<dbReference type="RefSeq" id="WP_209458274.1">
    <property type="nucleotide sequence ID" value="NZ_JAGGKC010000002.1"/>
</dbReference>
<dbReference type="Gene3D" id="3.20.80.10">
    <property type="entry name" value="Regulatory factor, effector binding domain"/>
    <property type="match status" value="1"/>
</dbReference>
<keyword evidence="2" id="KW-1185">Reference proteome</keyword>
<dbReference type="InterPro" id="IPR011256">
    <property type="entry name" value="Reg_factor_effector_dom_sf"/>
</dbReference>
<name>A0ABS4G0M9_9CLOT</name>
<accession>A0ABS4G0M9</accession>
<evidence type="ECO:0000313" key="2">
    <source>
        <dbReference type="Proteomes" id="UP001519271"/>
    </source>
</evidence>
<evidence type="ECO:0000313" key="1">
    <source>
        <dbReference type="EMBL" id="MBP1918036.1"/>
    </source>
</evidence>